<evidence type="ECO:0000256" key="3">
    <source>
        <dbReference type="SAM" id="Phobius"/>
    </source>
</evidence>
<name>A0ABV0FRK7_9GAMM</name>
<evidence type="ECO:0000313" key="6">
    <source>
        <dbReference type="Proteomes" id="UP001477278"/>
    </source>
</evidence>
<keyword evidence="3" id="KW-0472">Membrane</keyword>
<protein>
    <submittedName>
        <fullName evidence="5">General secretion pathway protein GspB</fullName>
    </submittedName>
</protein>
<keyword evidence="6" id="KW-1185">Reference proteome</keyword>
<dbReference type="InterPro" id="IPR032389">
    <property type="entry name" value="GspB_C"/>
</dbReference>
<keyword evidence="1" id="KW-0175">Coiled coil</keyword>
<dbReference type="EMBL" id="JBDPZN010000003">
    <property type="protein sequence ID" value="MEO3682629.1"/>
    <property type="molecule type" value="Genomic_DNA"/>
</dbReference>
<evidence type="ECO:0000313" key="5">
    <source>
        <dbReference type="EMBL" id="MEO3682629.1"/>
    </source>
</evidence>
<feature type="domain" description="Type II secretion system protein GspB C-terminal" evidence="4">
    <location>
        <begin position="310"/>
        <end position="369"/>
    </location>
</feature>
<feature type="transmembrane region" description="Helical" evidence="3">
    <location>
        <begin position="42"/>
        <end position="63"/>
    </location>
</feature>
<feature type="compositionally biased region" description="Polar residues" evidence="2">
    <location>
        <begin position="200"/>
        <end position="211"/>
    </location>
</feature>
<keyword evidence="3" id="KW-1133">Transmembrane helix</keyword>
<proteinExistence type="predicted"/>
<gene>
    <name evidence="5" type="ORF">ABHN84_10070</name>
</gene>
<evidence type="ECO:0000259" key="4">
    <source>
        <dbReference type="Pfam" id="PF16537"/>
    </source>
</evidence>
<sequence>MSILLDAVNRKKQQQENIVDVILTPRANYSPPPKISANTRKFTLLALSIAFGVGAAWSMSLLLHPAVPSVQTVALPVERYNAPLSVADTVAVAPPTLSADAVAANGSRELPRGNQSAIDQGHDGVRLAGKVALPIAQPLAQNSYQSLGTLQRNVENTAAEPMESGYQSASDNEARNQDWGRNDDAQALTQQTDDEPYQVSGRSGSSNLTNNAEPIILGANANRRGQAELEALRLQVNAAAEEVDFASVKEPSIDERNNLLAAFQTALKDVEYEQSANQQVTQEKLDPIPRPTNQQIPKYGDLPASVQLQVPEFNINAHVYSSEPNNRWLNVDGVELQQGDMIQNKLTIVEIRPRDIVLEINGEQFRVPAI</sequence>
<comment type="caution">
    <text evidence="5">The sequence shown here is derived from an EMBL/GenBank/DDBJ whole genome shotgun (WGS) entry which is preliminary data.</text>
</comment>
<organism evidence="5 6">
    <name type="scientific">Shewanella vesiculosa</name>
    <dbReference type="NCBI Taxonomy" id="518738"/>
    <lineage>
        <taxon>Bacteria</taxon>
        <taxon>Pseudomonadati</taxon>
        <taxon>Pseudomonadota</taxon>
        <taxon>Gammaproteobacteria</taxon>
        <taxon>Alteromonadales</taxon>
        <taxon>Shewanellaceae</taxon>
        <taxon>Shewanella</taxon>
    </lineage>
</organism>
<evidence type="ECO:0000256" key="2">
    <source>
        <dbReference type="SAM" id="MobiDB-lite"/>
    </source>
</evidence>
<feature type="region of interest" description="Disordered" evidence="2">
    <location>
        <begin position="189"/>
        <end position="211"/>
    </location>
</feature>
<evidence type="ECO:0000256" key="1">
    <source>
        <dbReference type="SAM" id="Coils"/>
    </source>
</evidence>
<dbReference type="Pfam" id="PF16537">
    <property type="entry name" value="T2SSB"/>
    <property type="match status" value="1"/>
</dbReference>
<dbReference type="Proteomes" id="UP001477278">
    <property type="component" value="Unassembled WGS sequence"/>
</dbReference>
<feature type="coiled-coil region" evidence="1">
    <location>
        <begin position="222"/>
        <end position="249"/>
    </location>
</feature>
<accession>A0ABV0FRK7</accession>
<dbReference type="RefSeq" id="WP_347690154.1">
    <property type="nucleotide sequence ID" value="NZ_JBDPZN010000003.1"/>
</dbReference>
<keyword evidence="3" id="KW-0812">Transmembrane</keyword>
<reference evidence="5 6" key="1">
    <citation type="submission" date="2024-05" db="EMBL/GenBank/DDBJ databases">
        <title>Genome sequencing of Marine Estuary Bacteria, Shewanella vesiculosa and S. baltica, and Pseudomonas syringae.</title>
        <authorList>
            <person name="Gurung A."/>
            <person name="Maclea K.S."/>
        </authorList>
    </citation>
    <scope>NUCLEOTIDE SEQUENCE [LARGE SCALE GENOMIC DNA]</scope>
    <source>
        <strain evidence="5 6">1A</strain>
    </source>
</reference>